<accession>A0A6J7JIS5</accession>
<keyword evidence="2" id="KW-0812">Transmembrane</keyword>
<feature type="transmembrane region" description="Helical" evidence="2">
    <location>
        <begin position="425"/>
        <end position="443"/>
    </location>
</feature>
<name>A0A6J7JIS5_9ZZZZ</name>
<dbReference type="AlphaFoldDB" id="A0A6J7JIS5"/>
<feature type="transmembrane region" description="Helical" evidence="2">
    <location>
        <begin position="27"/>
        <end position="46"/>
    </location>
</feature>
<feature type="region of interest" description="Disordered" evidence="1">
    <location>
        <begin position="454"/>
        <end position="487"/>
    </location>
</feature>
<protein>
    <submittedName>
        <fullName evidence="3">Unannotated protein</fullName>
    </submittedName>
</protein>
<keyword evidence="2" id="KW-1133">Transmembrane helix</keyword>
<evidence type="ECO:0000256" key="1">
    <source>
        <dbReference type="SAM" id="MobiDB-lite"/>
    </source>
</evidence>
<sequence length="487" mass="51835">MRAEARPGAGAAADATLFSWLSGGLPWWKALLVVGAFACMIPPWAARMPSNAGLTMATLVGLVLLIPVFVDRSTPRVVHVMALALLLWLALSIATASVNGSDLRWSIFHSVRPLIVVADLAFLVWLLRVPRRWPLAIVAVLLGSCIAGTIGLYSYTVGQPDLWRFAFGPSLSPLIVVVAAIQWHRGRRAWALALLVLIVSVNVAAGLRSVLLQCAVAAAAALVFGIAQRLRFRWPLIATSLGMVLIVLSVIPVYGAVAESGALGRQQQEKWRLQSDVAGGIILGGRPEFTLALNVLPLVPVLGLGFDPTIPANIAEARDARAIQHVMTDIDRVVSRTDPKYPSYVADSSTKLLAYWARPSHGIYLHSGVFQYWLWCGPLVVVPFALVLMAGLMLVGRASRRYGAAGVLGASALLTKFTWDTLFSPLGGGGLALMALIVALLAADTIARKEQPAQQPAADGDFHVGGLVSASHGDGARRGADRATEQS</sequence>
<feature type="transmembrane region" description="Helical" evidence="2">
    <location>
        <begin position="110"/>
        <end position="127"/>
    </location>
</feature>
<reference evidence="3" key="1">
    <citation type="submission" date="2020-05" db="EMBL/GenBank/DDBJ databases">
        <authorList>
            <person name="Chiriac C."/>
            <person name="Salcher M."/>
            <person name="Ghai R."/>
            <person name="Kavagutti S V."/>
        </authorList>
    </citation>
    <scope>NUCLEOTIDE SEQUENCE</scope>
</reference>
<evidence type="ECO:0000256" key="2">
    <source>
        <dbReference type="SAM" id="Phobius"/>
    </source>
</evidence>
<dbReference type="EMBL" id="CAFBNF010000089">
    <property type="protein sequence ID" value="CAB4942441.1"/>
    <property type="molecule type" value="Genomic_DNA"/>
</dbReference>
<evidence type="ECO:0000313" key="3">
    <source>
        <dbReference type="EMBL" id="CAB4942441.1"/>
    </source>
</evidence>
<keyword evidence="2" id="KW-0472">Membrane</keyword>
<proteinExistence type="predicted"/>
<feature type="transmembrane region" description="Helical" evidence="2">
    <location>
        <begin position="134"/>
        <end position="156"/>
    </location>
</feature>
<feature type="transmembrane region" description="Helical" evidence="2">
    <location>
        <begin position="210"/>
        <end position="227"/>
    </location>
</feature>
<feature type="transmembrane region" description="Helical" evidence="2">
    <location>
        <begin position="52"/>
        <end position="70"/>
    </location>
</feature>
<feature type="compositionally biased region" description="Basic and acidic residues" evidence="1">
    <location>
        <begin position="474"/>
        <end position="487"/>
    </location>
</feature>
<feature type="transmembrane region" description="Helical" evidence="2">
    <location>
        <begin position="77"/>
        <end position="98"/>
    </location>
</feature>
<feature type="transmembrane region" description="Helical" evidence="2">
    <location>
        <begin position="372"/>
        <end position="395"/>
    </location>
</feature>
<feature type="transmembrane region" description="Helical" evidence="2">
    <location>
        <begin position="234"/>
        <end position="257"/>
    </location>
</feature>
<organism evidence="3">
    <name type="scientific">freshwater metagenome</name>
    <dbReference type="NCBI Taxonomy" id="449393"/>
    <lineage>
        <taxon>unclassified sequences</taxon>
        <taxon>metagenomes</taxon>
        <taxon>ecological metagenomes</taxon>
    </lineage>
</organism>
<feature type="transmembrane region" description="Helical" evidence="2">
    <location>
        <begin position="162"/>
        <end position="181"/>
    </location>
</feature>
<gene>
    <name evidence="3" type="ORF">UFOPK3773_00935</name>
</gene>